<evidence type="ECO:0000313" key="3">
    <source>
        <dbReference type="Proteomes" id="UP000054988"/>
    </source>
</evidence>
<evidence type="ECO:0000313" key="2">
    <source>
        <dbReference type="EMBL" id="KTB40938.1"/>
    </source>
</evidence>
<evidence type="ECO:0008006" key="4">
    <source>
        <dbReference type="Google" id="ProtNLM"/>
    </source>
</evidence>
<dbReference type="EMBL" id="LATX01001532">
    <property type="protein sequence ID" value="KTB40938.1"/>
    <property type="molecule type" value="Genomic_DNA"/>
</dbReference>
<name>A0A0W0FXE2_MONRR</name>
<dbReference type="AlphaFoldDB" id="A0A0W0FXE2"/>
<feature type="compositionally biased region" description="Low complexity" evidence="1">
    <location>
        <begin position="79"/>
        <end position="90"/>
    </location>
</feature>
<feature type="region of interest" description="Disordered" evidence="1">
    <location>
        <begin position="62"/>
        <end position="103"/>
    </location>
</feature>
<accession>A0A0W0FXE2</accession>
<reference evidence="2 3" key="1">
    <citation type="submission" date="2015-12" db="EMBL/GenBank/DDBJ databases">
        <title>Draft genome sequence of Moniliophthora roreri, the causal agent of frosty pod rot of cacao.</title>
        <authorList>
            <person name="Aime M.C."/>
            <person name="Diaz-Valderrama J.R."/>
            <person name="Kijpornyongpan T."/>
            <person name="Phillips-Mora W."/>
        </authorList>
    </citation>
    <scope>NUCLEOTIDE SEQUENCE [LARGE SCALE GENOMIC DNA]</scope>
    <source>
        <strain evidence="2 3">MCA 2952</strain>
    </source>
</reference>
<comment type="caution">
    <text evidence="2">The sequence shown here is derived from an EMBL/GenBank/DDBJ whole genome shotgun (WGS) entry which is preliminary data.</text>
</comment>
<gene>
    <name evidence="2" type="ORF">WG66_6472</name>
</gene>
<sequence>MAHLPTSSFNGFNGGDDSETDVLLSWLETSVTALFSATGPEITSLAADLPTPIEEDLLATGVQSPRHPSLGSDATAFHSSPLEPPSSSRSGQNLVPPPQQENPATISISHVFGPNIPEYVSRPPPDMILLTSDSVIFYVDEYTLLKVSDNHFHGLLPLQSKEKRERIVFVPAIHSSELQVVLQCLYDVSSIPLPDLDTILQGIDRLSVFGVAPKTVVKPTSRVFEHLLSCAPLHPIKIYTMAGFHDIYPLAVQVSAYLLVVDLSRVTEDIAERMGSKYLLKLVRLHLGRREMLKSLLAVEPELHIPTRKCGFEEQRRLKRDWNHGVARLCWLIKAGEWSFIWKRHGCVPVLRATRSSCHTYAINAEAQGADAKAREFIQTTRQIPRRG</sequence>
<proteinExistence type="predicted"/>
<organism evidence="2 3">
    <name type="scientific">Moniliophthora roreri</name>
    <name type="common">Frosty pod rot fungus</name>
    <name type="synonym">Monilia roreri</name>
    <dbReference type="NCBI Taxonomy" id="221103"/>
    <lineage>
        <taxon>Eukaryota</taxon>
        <taxon>Fungi</taxon>
        <taxon>Dikarya</taxon>
        <taxon>Basidiomycota</taxon>
        <taxon>Agaricomycotina</taxon>
        <taxon>Agaricomycetes</taxon>
        <taxon>Agaricomycetidae</taxon>
        <taxon>Agaricales</taxon>
        <taxon>Marasmiineae</taxon>
        <taxon>Marasmiaceae</taxon>
        <taxon>Moniliophthora</taxon>
    </lineage>
</organism>
<protein>
    <recommendedName>
        <fullName evidence="4">BTB domain-containing protein</fullName>
    </recommendedName>
</protein>
<evidence type="ECO:0000256" key="1">
    <source>
        <dbReference type="SAM" id="MobiDB-lite"/>
    </source>
</evidence>
<dbReference type="Proteomes" id="UP000054988">
    <property type="component" value="Unassembled WGS sequence"/>
</dbReference>